<organism evidence="1 2">
    <name type="scientific">Nibea albiflora</name>
    <name type="common">Yellow drum</name>
    <name type="synonym">Corvina albiflora</name>
    <dbReference type="NCBI Taxonomy" id="240163"/>
    <lineage>
        <taxon>Eukaryota</taxon>
        <taxon>Metazoa</taxon>
        <taxon>Chordata</taxon>
        <taxon>Craniata</taxon>
        <taxon>Vertebrata</taxon>
        <taxon>Euteleostomi</taxon>
        <taxon>Actinopterygii</taxon>
        <taxon>Neopterygii</taxon>
        <taxon>Teleostei</taxon>
        <taxon>Neoteleostei</taxon>
        <taxon>Acanthomorphata</taxon>
        <taxon>Eupercaria</taxon>
        <taxon>Sciaenidae</taxon>
        <taxon>Nibea</taxon>
    </lineage>
</organism>
<reference evidence="1" key="1">
    <citation type="submission" date="2020-04" db="EMBL/GenBank/DDBJ databases">
        <title>A chromosome-scale assembly and high-density genetic map of the yellow drum (Nibea albiflora) genome.</title>
        <authorList>
            <person name="Xu D."/>
            <person name="Zhang W."/>
            <person name="Chen R."/>
            <person name="Tan P."/>
            <person name="Wang L."/>
            <person name="Song H."/>
            <person name="Tian L."/>
            <person name="Zhu Q."/>
            <person name="Wang B."/>
        </authorList>
    </citation>
    <scope>NUCLEOTIDE SEQUENCE</scope>
    <source>
        <strain evidence="1">ZJHYS-2018</strain>
    </source>
</reference>
<keyword evidence="1" id="KW-0436">Ligase</keyword>
<sequence length="756" mass="81865">MKGAEKAWVWSALDFAEAGEGNIEQLAVRFKLQDTANTFKQVFEEAKVAQDNKKLMTPVTPRVTTPQDSGPTGSAQTAPTVCGKAAIAVLEETTKERTELSTDGKPCAAGSPSPATPTQPKTVVSPPKFVFGSDSLQRFFGSPKSHSESEESASSLKAKDSGRPAKASPAFKIPERGPPQTEGGSAGSDEDSEVEVVYVREPTAEQAALARKLLLPLTFFCYKNEPGYTSDNETDDEDYESAVRALNGKLYLDPPEKKAAACGGDESDCQVVWEKKPTPEEEEKAKSLQLPPTFFCGLSTTDSDPDHDKPEDFETEVRKAQQDLDAQLKQADKASSSPATATEEPASSLASGSADAVGSVEAEDSSSFGFNTSGGFSFADLAQKTEGFAFGSKDSNFSWANAGATVFGSAVASAPKNNGNEEGSDEEDAPNNVDIHFEPIVSLPEVETKSGEEDEEILFKERTKLFRWDRDLGQWKERGIGDIKILFHPVKHFYRILMRRDQVLRVCANHTISPTMELQPMNASANALVWTATDYSDGTGAVEQLAAKFKTPEIAESFKKTFCGCQSRIGHTGDDASSSYTQQMSRVQEHSRDTNPRVFLKVAADGETLGTITVELFSHIVPKTAENFRALCTGEKGFGLRNSIFHRVIPSFMCQGGDITNSDGTGGKSIYGSKFEDENFDVRHTGPGILSMANRGRDTNNSQFFITLKKAEHLDFKHVAFGWVLDGMDVVLQMGELGTKGGPPTKKLVVTDCGQL</sequence>
<keyword evidence="2" id="KW-1185">Reference proteome</keyword>
<protein>
    <submittedName>
        <fullName evidence="1">E3 SUMO-protein ligase RanBP2</fullName>
    </submittedName>
</protein>
<dbReference type="Proteomes" id="UP000805704">
    <property type="component" value="Chromosome 8"/>
</dbReference>
<accession>A0ACB7EFU4</accession>
<name>A0ACB7EFU4_NIBAL</name>
<evidence type="ECO:0000313" key="2">
    <source>
        <dbReference type="Proteomes" id="UP000805704"/>
    </source>
</evidence>
<proteinExistence type="predicted"/>
<dbReference type="EMBL" id="CM024796">
    <property type="protein sequence ID" value="KAG8000753.1"/>
    <property type="molecule type" value="Genomic_DNA"/>
</dbReference>
<evidence type="ECO:0000313" key="1">
    <source>
        <dbReference type="EMBL" id="KAG8000753.1"/>
    </source>
</evidence>
<gene>
    <name evidence="1" type="primary">RANBP2.2</name>
    <name evidence="1" type="ORF">GBF38_017325</name>
</gene>
<comment type="caution">
    <text evidence="1">The sequence shown here is derived from an EMBL/GenBank/DDBJ whole genome shotgun (WGS) entry which is preliminary data.</text>
</comment>